<dbReference type="PROSITE" id="PS00671">
    <property type="entry name" value="D_2_HYDROXYACID_DH_3"/>
    <property type="match status" value="1"/>
</dbReference>
<dbReference type="Pfam" id="PF02826">
    <property type="entry name" value="2-Hacid_dh_C"/>
    <property type="match status" value="1"/>
</dbReference>
<evidence type="ECO:0000256" key="2">
    <source>
        <dbReference type="RuleBase" id="RU003719"/>
    </source>
</evidence>
<evidence type="ECO:0000256" key="1">
    <source>
        <dbReference type="ARBA" id="ARBA00023002"/>
    </source>
</evidence>
<dbReference type="InterPro" id="IPR036291">
    <property type="entry name" value="NAD(P)-bd_dom_sf"/>
</dbReference>
<feature type="domain" description="D-isomer specific 2-hydroxyacid dehydrogenase NAD-binding" evidence="4">
    <location>
        <begin position="114"/>
        <end position="280"/>
    </location>
</feature>
<dbReference type="InterPro" id="IPR006140">
    <property type="entry name" value="D-isomer_DH_NAD-bd"/>
</dbReference>
<proteinExistence type="inferred from homology"/>
<dbReference type="SUPFAM" id="SSF52283">
    <property type="entry name" value="Formate/glycerate dehydrogenase catalytic domain-like"/>
    <property type="match status" value="1"/>
</dbReference>
<evidence type="ECO:0000313" key="6">
    <source>
        <dbReference type="Proteomes" id="UP001595593"/>
    </source>
</evidence>
<dbReference type="Pfam" id="PF00389">
    <property type="entry name" value="2-Hacid_dh"/>
    <property type="match status" value="1"/>
</dbReference>
<dbReference type="PANTHER" id="PTHR10996:SF282">
    <property type="entry name" value="D-3-PHOSPHOGLYCERATE DEHYDROGENASE 1-RELATED"/>
    <property type="match status" value="1"/>
</dbReference>
<comment type="similarity">
    <text evidence="2">Belongs to the D-isomer specific 2-hydroxyacid dehydrogenase family.</text>
</comment>
<accession>A0ABV7FVP6</accession>
<keyword evidence="1 2" id="KW-0560">Oxidoreductase</keyword>
<reference evidence="6" key="1">
    <citation type="journal article" date="2019" name="Int. J. Syst. Evol. Microbiol.">
        <title>The Global Catalogue of Microorganisms (GCM) 10K type strain sequencing project: providing services to taxonomists for standard genome sequencing and annotation.</title>
        <authorList>
            <consortium name="The Broad Institute Genomics Platform"/>
            <consortium name="The Broad Institute Genome Sequencing Center for Infectious Disease"/>
            <person name="Wu L."/>
            <person name="Ma J."/>
        </authorList>
    </citation>
    <scope>NUCLEOTIDE SEQUENCE [LARGE SCALE GENOMIC DNA]</scope>
    <source>
        <strain evidence="6">KCTC 52094</strain>
    </source>
</reference>
<dbReference type="SUPFAM" id="SSF51735">
    <property type="entry name" value="NAD(P)-binding Rossmann-fold domains"/>
    <property type="match status" value="1"/>
</dbReference>
<protein>
    <submittedName>
        <fullName evidence="5">NAD(P)-dependent oxidoreductase</fullName>
    </submittedName>
</protein>
<dbReference type="Gene3D" id="3.40.50.720">
    <property type="entry name" value="NAD(P)-binding Rossmann-like Domain"/>
    <property type="match status" value="2"/>
</dbReference>
<dbReference type="PANTHER" id="PTHR10996">
    <property type="entry name" value="2-HYDROXYACID DEHYDROGENASE-RELATED"/>
    <property type="match status" value="1"/>
</dbReference>
<feature type="domain" description="D-isomer specific 2-hydroxyacid dehydrogenase catalytic" evidence="3">
    <location>
        <begin position="39"/>
        <end position="311"/>
    </location>
</feature>
<evidence type="ECO:0000313" key="5">
    <source>
        <dbReference type="EMBL" id="MFC3123718.1"/>
    </source>
</evidence>
<gene>
    <name evidence="5" type="ORF">ACFOD4_01485</name>
</gene>
<organism evidence="5 6">
    <name type="scientific">Teichococcus globiformis</name>
    <dbReference type="NCBI Taxonomy" id="2307229"/>
    <lineage>
        <taxon>Bacteria</taxon>
        <taxon>Pseudomonadati</taxon>
        <taxon>Pseudomonadota</taxon>
        <taxon>Alphaproteobacteria</taxon>
        <taxon>Acetobacterales</taxon>
        <taxon>Roseomonadaceae</taxon>
        <taxon>Roseomonas</taxon>
    </lineage>
</organism>
<evidence type="ECO:0000259" key="4">
    <source>
        <dbReference type="Pfam" id="PF02826"/>
    </source>
</evidence>
<dbReference type="InterPro" id="IPR006139">
    <property type="entry name" value="D-isomer_2_OHA_DH_cat_dom"/>
</dbReference>
<dbReference type="EMBL" id="JBHRTN010000003">
    <property type="protein sequence ID" value="MFC3123718.1"/>
    <property type="molecule type" value="Genomic_DNA"/>
</dbReference>
<sequence>MKVFLSHTDEQFAGYYGDRALAALAGTAEVARNRSGRVLQGEELARAAAGCHAIIAHRATPGDAATFAAAPDLVAFLRCAVDISTIDVPAASAQGILVTRATPGFTDAVAELGLGMMIDLGRGITDAAAGFRSGSVPAARMGRQLRGATLGLIGYGRIARRLGELAEAAGMAVRAHDPALGEAGATLDEVLIGSDFVVCLAAATPETDRLMNADRFARMRHGAFFINLSRGQLVDEAALEAALESGHLAGAALDVGMAPDQMPPGRLAARHDVIATPHVGGLTPEATEHQAMDTVRQIEALAAGRMPEGAANAEAAHRLRRLLGQAGPAG</sequence>
<dbReference type="RefSeq" id="WP_379592871.1">
    <property type="nucleotide sequence ID" value="NZ_JBHRTN010000003.1"/>
</dbReference>
<name>A0ABV7FVP6_9PROT</name>
<dbReference type="InterPro" id="IPR050223">
    <property type="entry name" value="D-isomer_2-hydroxyacid_DH"/>
</dbReference>
<dbReference type="InterPro" id="IPR029753">
    <property type="entry name" value="D-isomer_DH_CS"/>
</dbReference>
<keyword evidence="6" id="KW-1185">Reference proteome</keyword>
<dbReference type="Proteomes" id="UP001595593">
    <property type="component" value="Unassembled WGS sequence"/>
</dbReference>
<comment type="caution">
    <text evidence="5">The sequence shown here is derived from an EMBL/GenBank/DDBJ whole genome shotgun (WGS) entry which is preliminary data.</text>
</comment>
<evidence type="ECO:0000259" key="3">
    <source>
        <dbReference type="Pfam" id="PF00389"/>
    </source>
</evidence>